<accession>A0A2H5BLR4</accession>
<keyword evidence="2" id="KW-1185">Reference proteome</keyword>
<gene>
    <name evidence="1" type="ORF">SEA_OMAR_59</name>
</gene>
<evidence type="ECO:0000313" key="2">
    <source>
        <dbReference type="Proteomes" id="UP000241892"/>
    </source>
</evidence>
<name>A0A2H5BLR4_9CAUD</name>
<proteinExistence type="predicted"/>
<reference evidence="2" key="1">
    <citation type="submission" date="2017-11" db="EMBL/GenBank/DDBJ databases">
        <authorList>
            <person name="Han C.G."/>
        </authorList>
    </citation>
    <scope>NUCLEOTIDE SEQUENCE [LARGE SCALE GENOMIC DNA]</scope>
</reference>
<organism evidence="1 2">
    <name type="scientific">Streptomyces phage Omar</name>
    <dbReference type="NCBI Taxonomy" id="2059882"/>
    <lineage>
        <taxon>Viruses</taxon>
        <taxon>Duplodnaviria</taxon>
        <taxon>Heunggongvirae</taxon>
        <taxon>Uroviricota</taxon>
        <taxon>Caudoviricetes</taxon>
        <taxon>Arquatrovirinae</taxon>
        <taxon>Omarvirus</taxon>
        <taxon>Omarvirus omar</taxon>
    </lineage>
</organism>
<sequence length="101" mass="11913">MAQEKGPLEPVNPDDILIVYGWHQARVYREFNRQNVYTMHGVMAFAKLRGRQPRRIFHTGLGLSREAGRLREELRRLTWKYGTEIHHVDELYVHDEEPASA</sequence>
<protein>
    <submittedName>
        <fullName evidence="1">Uncharacterized protein</fullName>
    </submittedName>
</protein>
<dbReference type="Proteomes" id="UP000241892">
    <property type="component" value="Segment"/>
</dbReference>
<evidence type="ECO:0000313" key="1">
    <source>
        <dbReference type="EMBL" id="AUG87243.1"/>
    </source>
</evidence>
<dbReference type="EMBL" id="MG593802">
    <property type="protein sequence ID" value="AUG87243.1"/>
    <property type="molecule type" value="Genomic_DNA"/>
</dbReference>